<proteinExistence type="predicted"/>
<keyword evidence="5" id="KW-0812">Transmembrane</keyword>
<feature type="binding site" evidence="4">
    <location>
        <begin position="1074"/>
        <end position="1081"/>
    </location>
    <ligand>
        <name>ATP</name>
        <dbReference type="ChEBI" id="CHEBI:30616"/>
    </ligand>
</feature>
<dbReference type="SUPFAM" id="SSF49879">
    <property type="entry name" value="SMAD/FHA domain"/>
    <property type="match status" value="1"/>
</dbReference>
<feature type="binding site" evidence="4">
    <location>
        <begin position="726"/>
        <end position="733"/>
    </location>
    <ligand>
        <name>ATP</name>
        <dbReference type="ChEBI" id="CHEBI:30616"/>
    </ligand>
</feature>
<name>A0A9D1L362_9BACT</name>
<feature type="domain" description="FtsK" evidence="6">
    <location>
        <begin position="706"/>
        <end position="912"/>
    </location>
</feature>
<feature type="transmembrane region" description="Helical" evidence="5">
    <location>
        <begin position="261"/>
        <end position="282"/>
    </location>
</feature>
<dbReference type="GO" id="GO:0003677">
    <property type="term" value="F:DNA binding"/>
    <property type="evidence" value="ECO:0007669"/>
    <property type="project" value="InterPro"/>
</dbReference>
<reference evidence="7" key="1">
    <citation type="submission" date="2020-10" db="EMBL/GenBank/DDBJ databases">
        <authorList>
            <person name="Gilroy R."/>
        </authorList>
    </citation>
    <scope>NUCLEOTIDE SEQUENCE</scope>
    <source>
        <strain evidence="7">CHK197-8231</strain>
    </source>
</reference>
<dbReference type="PANTHER" id="PTHR22683">
    <property type="entry name" value="SPORULATION PROTEIN RELATED"/>
    <property type="match status" value="1"/>
</dbReference>
<keyword evidence="5" id="KW-0472">Membrane</keyword>
<feature type="domain" description="FtsK" evidence="6">
    <location>
        <begin position="1057"/>
        <end position="1240"/>
    </location>
</feature>
<dbReference type="PANTHER" id="PTHR22683:SF1">
    <property type="entry name" value="TYPE VII SECRETION SYSTEM PROTEIN ESSC"/>
    <property type="match status" value="1"/>
</dbReference>
<sequence length="1537" mass="175715">MDIYIADEERLLKYSISNKMEEFVSFNCKLGKKHTDCFITIDVQNKKRVLTSNGTCKIISNQTFIPSVSLEPYHYYVLQIEGTKEQVILYSIPTMQEAFYPLSLNQLQQIKIGNSKNCEICYQTPLLEAESATIILKEKQWYFVPSAQTKIKMFKNRYMIQRTTELNIGDMIFIGGLKLIWMGDFIEINNPNNSVGVSKLSAYSFPLTTETYQPATEEEEAAVSLYQESDYFYHIPRIREVLETSKIKIDPPTSPVEKEELPWWLTIGSSITMSAAAFLMAYNVGYGLYTGTRTFWQAFPQIVMCIAMLVGSLLLPRIANHYQKKRNHKKEMLRKTKYTEYLQGKEKEICQIMKQHMQIMNDNIPSLKECLDTIAYRKKNFWSRVVSDDDFLNVRLGLGDVEPVFTIEAPEEKFTIDEDELLQKVYTMIAQYKKMTNVPIAINLAEKRVVSFVCEQTSRYQYIQNYIMQLVTLHSPEDLKIVIFTNKERAYHWDFMKYMPHCFNESKSMRFFATDIEEAKDISNELISIFKNQQEIIKKSQTTEDGKEIDQRKGYRNFSTYYLIINDDYQTGKNIPIITNILESDVNFGFSLFVISDTMKNLPSTCQTFIEAGAKDGALIERDITTSGQIIYHNEPLLQYDIYKYTRKLASIPIALKEGVNTLPKSISFMEMLGISKVEQLNVSTNWETNDPVLSLAAPIGVHESGELFKLNLHEKSHGPHGLVAGSTGSGKSEFIITYILSMAINYHPYEVQFVLIDYKGGGLTGAFENKETGLVLPHLAGTITNLDISEMNRTLVSIQSELKRRQRIFNEVRDNLGESTIDIYKYQRLYREGVVKVPMAHLFIISDEFAELKSQQPEFMSQLISISRIGRSLGVHLILATQKPSGVVNDQIWSNSKFKVCLKVQSRADSMEMLKRPEAASIKETGRFYLQVGYDDLFMIGQSAWSGAKYIPSEHAVKKMDDAIDVIGNIGDVIRSFKPKVKVENTNNNGDQLTNIVRYLYELGQKNHIVTNKLWLDAIPDTIYVSNLKKKYQYQPTAYQITPVIGEYDNPEEQMQGIVNLNLSDNGNTAIFGQTGSGKENLISTILWSTMIEHTPQEVQIYIMDFGSETLRAFQAMPHVGDVMTIDEIDKIVNAVEMLENLVEERKGLFAEYGGSYQQYCELSGKKLPLVLTVINGYDTFMETYGKVTEQMQNLYRDGSKYGVVFIVVAVATNAIRSRMLQNFSNVICLQIPNTGEYRTLLNAPRNLVPASIFGRGLIKLHGHAYEFQTALFAKHGEMIPVIRKAAEKLSSAYQVKVPKVPMVPEVVNYKMLLSSLDTLAHVPLGYDVYDKKSYCYDFTNHFITPIIAASMDEDKMEFVYALALMMQQIKSTTVEVIDCVEAFEKELPGITCIKEKFDEALVQINNRCIQEKDTDQHKVYLILGVGALKSKLSEAGNELWNHFMEIMKEYKNVHFVIVDTYVSYRTLQFEPWYHLIDSSCGIWLGLGIGNQVAFNITELTMEDRKKDFPNIGFSILKGKYTLIKCMVSKEVDNEK</sequence>
<evidence type="ECO:0000256" key="2">
    <source>
        <dbReference type="ARBA" id="ARBA00022741"/>
    </source>
</evidence>
<accession>A0A9D1L362</accession>
<dbReference type="EMBL" id="DVML01000012">
    <property type="protein sequence ID" value="HIU22385.1"/>
    <property type="molecule type" value="Genomic_DNA"/>
</dbReference>
<evidence type="ECO:0000259" key="6">
    <source>
        <dbReference type="PROSITE" id="PS50901"/>
    </source>
</evidence>
<evidence type="ECO:0000256" key="4">
    <source>
        <dbReference type="PROSITE-ProRule" id="PRU00289"/>
    </source>
</evidence>
<dbReference type="Proteomes" id="UP000824087">
    <property type="component" value="Unassembled WGS sequence"/>
</dbReference>
<dbReference type="InterPro" id="IPR023839">
    <property type="entry name" value="Firmicutes_EssC_C"/>
</dbReference>
<keyword evidence="1" id="KW-0677">Repeat</keyword>
<dbReference type="PROSITE" id="PS50901">
    <property type="entry name" value="FTSK"/>
    <property type="match status" value="2"/>
</dbReference>
<protein>
    <submittedName>
        <fullName evidence="7">Type VII secretion protein EssC</fullName>
    </submittedName>
</protein>
<evidence type="ECO:0000256" key="5">
    <source>
        <dbReference type="SAM" id="Phobius"/>
    </source>
</evidence>
<organism evidence="7 8">
    <name type="scientific">Candidatus Fimihabitans intestinipullorum</name>
    <dbReference type="NCBI Taxonomy" id="2840820"/>
    <lineage>
        <taxon>Bacteria</taxon>
        <taxon>Bacillati</taxon>
        <taxon>Mycoplasmatota</taxon>
        <taxon>Mycoplasmatota incertae sedis</taxon>
        <taxon>Candidatus Fimihabitans</taxon>
    </lineage>
</organism>
<dbReference type="Gene3D" id="2.60.200.20">
    <property type="match status" value="1"/>
</dbReference>
<gene>
    <name evidence="7" type="primary">essC</name>
    <name evidence="7" type="ORF">IAD49_02255</name>
</gene>
<dbReference type="InterPro" id="IPR027417">
    <property type="entry name" value="P-loop_NTPase"/>
</dbReference>
<dbReference type="SUPFAM" id="SSF52540">
    <property type="entry name" value="P-loop containing nucleoside triphosphate hydrolases"/>
    <property type="match status" value="2"/>
</dbReference>
<dbReference type="Pfam" id="PF01580">
    <property type="entry name" value="FtsK_SpoIIIE"/>
    <property type="match status" value="2"/>
</dbReference>
<reference evidence="7" key="2">
    <citation type="journal article" date="2021" name="PeerJ">
        <title>Extensive microbial diversity within the chicken gut microbiome revealed by metagenomics and culture.</title>
        <authorList>
            <person name="Gilroy R."/>
            <person name="Ravi A."/>
            <person name="Getino M."/>
            <person name="Pursley I."/>
            <person name="Horton D.L."/>
            <person name="Alikhan N.F."/>
            <person name="Baker D."/>
            <person name="Gharbi K."/>
            <person name="Hall N."/>
            <person name="Watson M."/>
            <person name="Adriaenssens E.M."/>
            <person name="Foster-Nyarko E."/>
            <person name="Jarju S."/>
            <person name="Secka A."/>
            <person name="Antonio M."/>
            <person name="Oren A."/>
            <person name="Chaudhuri R.R."/>
            <person name="La Ragione R."/>
            <person name="Hildebrand F."/>
            <person name="Pallen M.J."/>
        </authorList>
    </citation>
    <scope>NUCLEOTIDE SEQUENCE</scope>
    <source>
        <strain evidence="7">CHK197-8231</strain>
    </source>
</reference>
<evidence type="ECO:0000313" key="7">
    <source>
        <dbReference type="EMBL" id="HIU22385.1"/>
    </source>
</evidence>
<dbReference type="Gene3D" id="3.40.50.300">
    <property type="entry name" value="P-loop containing nucleotide triphosphate hydrolases"/>
    <property type="match status" value="2"/>
</dbReference>
<comment type="caution">
    <text evidence="7">The sequence shown here is derived from an EMBL/GenBank/DDBJ whole genome shotgun (WGS) entry which is preliminary data.</text>
</comment>
<dbReference type="InterPro" id="IPR050206">
    <property type="entry name" value="FtsK/SpoIIIE/SftA"/>
</dbReference>
<keyword evidence="2 4" id="KW-0547">Nucleotide-binding</keyword>
<dbReference type="InterPro" id="IPR002543">
    <property type="entry name" value="FtsK_dom"/>
</dbReference>
<evidence type="ECO:0000313" key="8">
    <source>
        <dbReference type="Proteomes" id="UP000824087"/>
    </source>
</evidence>
<feature type="transmembrane region" description="Helical" evidence="5">
    <location>
        <begin position="294"/>
        <end position="315"/>
    </location>
</feature>
<keyword evidence="3 4" id="KW-0067">ATP-binding</keyword>
<evidence type="ECO:0000256" key="1">
    <source>
        <dbReference type="ARBA" id="ARBA00022737"/>
    </source>
</evidence>
<evidence type="ECO:0000256" key="3">
    <source>
        <dbReference type="ARBA" id="ARBA00022840"/>
    </source>
</evidence>
<dbReference type="InterPro" id="IPR008984">
    <property type="entry name" value="SMAD_FHA_dom_sf"/>
</dbReference>
<dbReference type="NCBIfam" id="TIGR03928">
    <property type="entry name" value="T7_EssCb_Firm"/>
    <property type="match status" value="1"/>
</dbReference>
<dbReference type="GO" id="GO:0005524">
    <property type="term" value="F:ATP binding"/>
    <property type="evidence" value="ECO:0007669"/>
    <property type="project" value="UniProtKB-UniRule"/>
</dbReference>
<keyword evidence="5" id="KW-1133">Transmembrane helix</keyword>